<dbReference type="InterPro" id="IPR009057">
    <property type="entry name" value="Homeodomain-like_sf"/>
</dbReference>
<evidence type="ECO:0000256" key="1">
    <source>
        <dbReference type="ARBA" id="ARBA00023015"/>
    </source>
</evidence>
<dbReference type="RefSeq" id="WP_072753443.1">
    <property type="nucleotide sequence ID" value="NZ_FOAW01000029.1"/>
</dbReference>
<dbReference type="SUPFAM" id="SSF46689">
    <property type="entry name" value="Homeodomain-like"/>
    <property type="match status" value="1"/>
</dbReference>
<evidence type="ECO:0000313" key="7">
    <source>
        <dbReference type="Proteomes" id="UP000198677"/>
    </source>
</evidence>
<dbReference type="GO" id="GO:0003677">
    <property type="term" value="F:DNA binding"/>
    <property type="evidence" value="ECO:0007669"/>
    <property type="project" value="UniProtKB-UniRule"/>
</dbReference>
<dbReference type="Pfam" id="PF00440">
    <property type="entry name" value="TetR_N"/>
    <property type="match status" value="1"/>
</dbReference>
<dbReference type="Proteomes" id="UP000198677">
    <property type="component" value="Unassembled WGS sequence"/>
</dbReference>
<keyword evidence="2 4" id="KW-0238">DNA-binding</keyword>
<gene>
    <name evidence="6" type="ORF">SAMN05444583_12922</name>
</gene>
<dbReference type="PRINTS" id="PR00455">
    <property type="entry name" value="HTHTETR"/>
</dbReference>
<reference evidence="7" key="1">
    <citation type="submission" date="2016-10" db="EMBL/GenBank/DDBJ databases">
        <authorList>
            <person name="Varghese N."/>
            <person name="Submissions S."/>
        </authorList>
    </citation>
    <scope>NUCLEOTIDE SEQUENCE [LARGE SCALE GENOMIC DNA]</scope>
    <source>
        <strain evidence="7">DSM 44675</strain>
    </source>
</reference>
<dbReference type="InterPro" id="IPR001647">
    <property type="entry name" value="HTH_TetR"/>
</dbReference>
<dbReference type="PANTHER" id="PTHR47506">
    <property type="entry name" value="TRANSCRIPTIONAL REGULATORY PROTEIN"/>
    <property type="match status" value="1"/>
</dbReference>
<evidence type="ECO:0000256" key="4">
    <source>
        <dbReference type="PROSITE-ProRule" id="PRU00335"/>
    </source>
</evidence>
<sequence length="195" mass="21491">MSKQVRGPALREKLIDIAADLFYANGVRAVGVDEVVRRAGVAKASLYRWFPAKDDLVLAVLQRRDDIFWAQWDETAARHTDPRGQLDAQLTWLQELATQQAYRGCAFVNTAAEFDGEEAENIRERCLRHEEELRRRLRSLTVGLGVADSDRLADRLHIAIVGALAVGGLYPMSGPAAELRTLAADLIAATAASAH</sequence>
<dbReference type="OrthoDB" id="4214267at2"/>
<keyword evidence="3" id="KW-0804">Transcription</keyword>
<evidence type="ECO:0000259" key="5">
    <source>
        <dbReference type="PROSITE" id="PS50977"/>
    </source>
</evidence>
<keyword evidence="1" id="KW-0805">Transcription regulation</keyword>
<accession>A0A1H7WVI1</accession>
<protein>
    <submittedName>
        <fullName evidence="6">DNA-binding transcriptional regulator, AcrR family</fullName>
    </submittedName>
</protein>
<dbReference type="InterPro" id="IPR036271">
    <property type="entry name" value="Tet_transcr_reg_TetR-rel_C_sf"/>
</dbReference>
<dbReference type="Gene3D" id="1.10.357.10">
    <property type="entry name" value="Tetracycline Repressor, domain 2"/>
    <property type="match status" value="1"/>
</dbReference>
<feature type="DNA-binding region" description="H-T-H motif" evidence="4">
    <location>
        <begin position="31"/>
        <end position="50"/>
    </location>
</feature>
<evidence type="ECO:0000256" key="2">
    <source>
        <dbReference type="ARBA" id="ARBA00023125"/>
    </source>
</evidence>
<organism evidence="6 7">
    <name type="scientific">Rhodococcus maanshanensis</name>
    <dbReference type="NCBI Taxonomy" id="183556"/>
    <lineage>
        <taxon>Bacteria</taxon>
        <taxon>Bacillati</taxon>
        <taxon>Actinomycetota</taxon>
        <taxon>Actinomycetes</taxon>
        <taxon>Mycobacteriales</taxon>
        <taxon>Nocardiaceae</taxon>
        <taxon>Rhodococcus</taxon>
    </lineage>
</organism>
<feature type="domain" description="HTH tetR-type" evidence="5">
    <location>
        <begin position="8"/>
        <end position="68"/>
    </location>
</feature>
<dbReference type="SUPFAM" id="SSF48498">
    <property type="entry name" value="Tetracyclin repressor-like, C-terminal domain"/>
    <property type="match status" value="1"/>
</dbReference>
<proteinExistence type="predicted"/>
<dbReference type="AlphaFoldDB" id="A0A1H7WVI1"/>
<dbReference type="PANTHER" id="PTHR47506:SF1">
    <property type="entry name" value="HTH-TYPE TRANSCRIPTIONAL REGULATOR YJDC"/>
    <property type="match status" value="1"/>
</dbReference>
<evidence type="ECO:0000256" key="3">
    <source>
        <dbReference type="ARBA" id="ARBA00023163"/>
    </source>
</evidence>
<dbReference type="PROSITE" id="PS50977">
    <property type="entry name" value="HTH_TETR_2"/>
    <property type="match status" value="1"/>
</dbReference>
<evidence type="ECO:0000313" key="6">
    <source>
        <dbReference type="EMBL" id="SEM25305.1"/>
    </source>
</evidence>
<keyword evidence="7" id="KW-1185">Reference proteome</keyword>
<dbReference type="EMBL" id="FOAW01000029">
    <property type="protein sequence ID" value="SEM25305.1"/>
    <property type="molecule type" value="Genomic_DNA"/>
</dbReference>
<name>A0A1H7WVI1_9NOCA</name>